<proteinExistence type="predicted"/>
<keyword evidence="2" id="KW-1185">Reference proteome</keyword>
<accession>A0ABD3CI62</accession>
<name>A0ABD3CI62_9LAMI</name>
<gene>
    <name evidence="1" type="ORF">CASFOL_027496</name>
</gene>
<protein>
    <submittedName>
        <fullName evidence="1">Uncharacterized protein</fullName>
    </submittedName>
</protein>
<dbReference type="Proteomes" id="UP001632038">
    <property type="component" value="Unassembled WGS sequence"/>
</dbReference>
<reference evidence="2" key="1">
    <citation type="journal article" date="2024" name="IScience">
        <title>Strigolactones Initiate the Formation of Haustorium-like Structures in Castilleja.</title>
        <authorList>
            <person name="Buerger M."/>
            <person name="Peterson D."/>
            <person name="Chory J."/>
        </authorList>
    </citation>
    <scope>NUCLEOTIDE SEQUENCE [LARGE SCALE GENOMIC DNA]</scope>
</reference>
<organism evidence="1 2">
    <name type="scientific">Castilleja foliolosa</name>
    <dbReference type="NCBI Taxonomy" id="1961234"/>
    <lineage>
        <taxon>Eukaryota</taxon>
        <taxon>Viridiplantae</taxon>
        <taxon>Streptophyta</taxon>
        <taxon>Embryophyta</taxon>
        <taxon>Tracheophyta</taxon>
        <taxon>Spermatophyta</taxon>
        <taxon>Magnoliopsida</taxon>
        <taxon>eudicotyledons</taxon>
        <taxon>Gunneridae</taxon>
        <taxon>Pentapetalae</taxon>
        <taxon>asterids</taxon>
        <taxon>lamiids</taxon>
        <taxon>Lamiales</taxon>
        <taxon>Orobanchaceae</taxon>
        <taxon>Pedicularideae</taxon>
        <taxon>Castillejinae</taxon>
        <taxon>Castilleja</taxon>
    </lineage>
</organism>
<evidence type="ECO:0000313" key="1">
    <source>
        <dbReference type="EMBL" id="KAL3628450.1"/>
    </source>
</evidence>
<dbReference type="EMBL" id="JAVIJP010000036">
    <property type="protein sequence ID" value="KAL3628450.1"/>
    <property type="molecule type" value="Genomic_DNA"/>
</dbReference>
<sequence length="155" mass="17930">MSIGELACNNASLILTAMNLLLRRRKRTVTMDIPLHWVISAQSEGRLNTTLDCFIASLCQEHKDFNQVLSSNPVVYLGWRNQLYKRLSQSYLQKHNGHEIAEDDTLEDLKWDLRKFVVKNIGNTAAVSAELDYSTMGIINEDPYNRHAWWSHRQL</sequence>
<comment type="caution">
    <text evidence="1">The sequence shown here is derived from an EMBL/GenBank/DDBJ whole genome shotgun (WGS) entry which is preliminary data.</text>
</comment>
<dbReference type="AlphaFoldDB" id="A0ABD3CI62"/>
<evidence type="ECO:0000313" key="2">
    <source>
        <dbReference type="Proteomes" id="UP001632038"/>
    </source>
</evidence>